<evidence type="ECO:0000256" key="2">
    <source>
        <dbReference type="PROSITE-ProRule" id="PRU00703"/>
    </source>
</evidence>
<dbReference type="InterPro" id="IPR000644">
    <property type="entry name" value="CBS_dom"/>
</dbReference>
<dbReference type="Proteomes" id="UP000055136">
    <property type="component" value="Chromosome"/>
</dbReference>
<dbReference type="InterPro" id="IPR051257">
    <property type="entry name" value="Diverse_CBS-Domain"/>
</dbReference>
<dbReference type="Gene3D" id="3.10.580.10">
    <property type="entry name" value="CBS-domain"/>
    <property type="match status" value="1"/>
</dbReference>
<sequence>MTFIIQGLNGAEIMPLEKLFKPAGVAKTEAITASRPIDEEERHDVGREGRQAGAERAYRTVSELPQGGAVLFAQRIMSTPVVSLAPETTVDETLNVLRQSRFRHLPVVSESGRLVGIVSDRDILHYAAGLGDNYRPQRPRASSARVELLMKTPVLTASPDTDVRHVARLLVARRVGAMPIVEAGVLAGIITRNDILNAVMSNFVLELWA</sequence>
<keyword evidence="1 2" id="KW-0129">CBS domain</keyword>
<dbReference type="KEGG" id="tee:Tel_03485"/>
<feature type="domain" description="CBS" evidence="4">
    <location>
        <begin position="150"/>
        <end position="207"/>
    </location>
</feature>
<evidence type="ECO:0000313" key="6">
    <source>
        <dbReference type="Proteomes" id="UP000055136"/>
    </source>
</evidence>
<dbReference type="STRING" id="1748243.Tel_03485"/>
<keyword evidence="6" id="KW-1185">Reference proteome</keyword>
<dbReference type="CDD" id="cd04584">
    <property type="entry name" value="CBS_pair_AcuB_like"/>
    <property type="match status" value="1"/>
</dbReference>
<dbReference type="PANTHER" id="PTHR43080">
    <property type="entry name" value="CBS DOMAIN-CONTAINING PROTEIN CBSX3, MITOCHONDRIAL"/>
    <property type="match status" value="1"/>
</dbReference>
<evidence type="ECO:0000259" key="4">
    <source>
        <dbReference type="PROSITE" id="PS51371"/>
    </source>
</evidence>
<feature type="domain" description="CBS" evidence="4">
    <location>
        <begin position="77"/>
        <end position="137"/>
    </location>
</feature>
<dbReference type="SUPFAM" id="SSF54631">
    <property type="entry name" value="CBS-domain pair"/>
    <property type="match status" value="1"/>
</dbReference>
<organism evidence="5 6">
    <name type="scientific">Candidatus Tenderia electrophaga</name>
    <dbReference type="NCBI Taxonomy" id="1748243"/>
    <lineage>
        <taxon>Bacteria</taxon>
        <taxon>Pseudomonadati</taxon>
        <taxon>Pseudomonadota</taxon>
        <taxon>Gammaproteobacteria</taxon>
        <taxon>Candidatus Tenderiales</taxon>
        <taxon>Candidatus Tenderiaceae</taxon>
        <taxon>Candidatus Tenderia</taxon>
    </lineage>
</organism>
<dbReference type="EMBL" id="CP013099">
    <property type="protein sequence ID" value="ALP52280.1"/>
    <property type="molecule type" value="Genomic_DNA"/>
</dbReference>
<dbReference type="PANTHER" id="PTHR43080:SF2">
    <property type="entry name" value="CBS DOMAIN-CONTAINING PROTEIN"/>
    <property type="match status" value="1"/>
</dbReference>
<dbReference type="InterPro" id="IPR046342">
    <property type="entry name" value="CBS_dom_sf"/>
</dbReference>
<dbReference type="Pfam" id="PF00571">
    <property type="entry name" value="CBS"/>
    <property type="match status" value="2"/>
</dbReference>
<feature type="compositionally biased region" description="Basic and acidic residues" evidence="3">
    <location>
        <begin position="36"/>
        <end position="50"/>
    </location>
</feature>
<dbReference type="AlphaFoldDB" id="A0A0S2TAW0"/>
<gene>
    <name evidence="5" type="ORF">Tel_03485</name>
</gene>
<feature type="region of interest" description="Disordered" evidence="3">
    <location>
        <begin position="35"/>
        <end position="56"/>
    </location>
</feature>
<dbReference type="PROSITE" id="PS51371">
    <property type="entry name" value="CBS"/>
    <property type="match status" value="2"/>
</dbReference>
<evidence type="ECO:0000256" key="1">
    <source>
        <dbReference type="ARBA" id="ARBA00023122"/>
    </source>
</evidence>
<name>A0A0S2TAW0_9GAMM</name>
<accession>A0A0S2TAW0</accession>
<dbReference type="SMART" id="SM00116">
    <property type="entry name" value="CBS"/>
    <property type="match status" value="2"/>
</dbReference>
<proteinExistence type="predicted"/>
<evidence type="ECO:0000256" key="3">
    <source>
        <dbReference type="SAM" id="MobiDB-lite"/>
    </source>
</evidence>
<reference evidence="5" key="1">
    <citation type="submission" date="2015-10" db="EMBL/GenBank/DDBJ databases">
        <title>Description of Candidatus Tenderia electrophaga gen. nov, sp. nov., an Uncultivated Electroautotroph from a Biocathode Enrichment.</title>
        <authorList>
            <person name="Eddie B.J."/>
            <person name="Malanoski A.P."/>
            <person name="Wang Z."/>
            <person name="Hall R.J."/>
            <person name="Oh S.D."/>
            <person name="Heiner C."/>
            <person name="Lin B."/>
            <person name="Strycharz-Glaven S.M."/>
        </authorList>
    </citation>
    <scope>NUCLEOTIDE SEQUENCE [LARGE SCALE GENOMIC DNA]</scope>
    <source>
        <strain evidence="5">NRL1</strain>
    </source>
</reference>
<protein>
    <recommendedName>
        <fullName evidence="4">CBS domain-containing protein</fullName>
    </recommendedName>
</protein>
<evidence type="ECO:0000313" key="5">
    <source>
        <dbReference type="EMBL" id="ALP52280.1"/>
    </source>
</evidence>